<evidence type="ECO:0000313" key="6">
    <source>
        <dbReference type="EMBL" id="PWE17325.1"/>
    </source>
</evidence>
<feature type="domain" description="Phospholipid/glycerol acyltransferase" evidence="5">
    <location>
        <begin position="70"/>
        <end position="184"/>
    </location>
</feature>
<dbReference type="RefSeq" id="WP_109252556.1">
    <property type="nucleotide sequence ID" value="NZ_QEXV01000003.1"/>
</dbReference>
<name>A0A2U2BTJ7_9PROT</name>
<protein>
    <submittedName>
        <fullName evidence="6">1-acyl-sn-glycerol-3-phosphate acyltransferase</fullName>
    </submittedName>
</protein>
<dbReference type="GO" id="GO:0003841">
    <property type="term" value="F:1-acylglycerol-3-phosphate O-acyltransferase activity"/>
    <property type="evidence" value="ECO:0007669"/>
    <property type="project" value="TreeGrafter"/>
</dbReference>
<dbReference type="InterPro" id="IPR002123">
    <property type="entry name" value="Plipid/glycerol_acylTrfase"/>
</dbReference>
<evidence type="ECO:0000256" key="4">
    <source>
        <dbReference type="SAM" id="Phobius"/>
    </source>
</evidence>
<keyword evidence="2 6" id="KW-0808">Transferase</keyword>
<dbReference type="SMART" id="SM00563">
    <property type="entry name" value="PlsC"/>
    <property type="match status" value="1"/>
</dbReference>
<dbReference type="OrthoDB" id="5290997at2"/>
<accession>A0A2U2BTJ7</accession>
<proteinExistence type="predicted"/>
<feature type="transmembrane region" description="Helical" evidence="4">
    <location>
        <begin position="34"/>
        <end position="53"/>
    </location>
</feature>
<evidence type="ECO:0000256" key="2">
    <source>
        <dbReference type="ARBA" id="ARBA00022679"/>
    </source>
</evidence>
<evidence type="ECO:0000259" key="5">
    <source>
        <dbReference type="SMART" id="SM00563"/>
    </source>
</evidence>
<comment type="pathway">
    <text evidence="1">Lipid metabolism.</text>
</comment>
<feature type="transmembrane region" description="Helical" evidence="4">
    <location>
        <begin position="9"/>
        <end position="28"/>
    </location>
</feature>
<reference evidence="7" key="1">
    <citation type="submission" date="2018-05" db="EMBL/GenBank/DDBJ databases">
        <authorList>
            <person name="Liu B.-T."/>
        </authorList>
    </citation>
    <scope>NUCLEOTIDE SEQUENCE [LARGE SCALE GENOMIC DNA]</scope>
    <source>
        <strain evidence="7">WD6-1</strain>
    </source>
</reference>
<dbReference type="Pfam" id="PF01553">
    <property type="entry name" value="Acyltransferase"/>
    <property type="match status" value="1"/>
</dbReference>
<dbReference type="Proteomes" id="UP000245168">
    <property type="component" value="Unassembled WGS sequence"/>
</dbReference>
<keyword evidence="4" id="KW-0812">Transmembrane</keyword>
<dbReference type="AlphaFoldDB" id="A0A2U2BTJ7"/>
<organism evidence="6 7">
    <name type="scientific">Marinicauda salina</name>
    <dbReference type="NCBI Taxonomy" id="2135793"/>
    <lineage>
        <taxon>Bacteria</taxon>
        <taxon>Pseudomonadati</taxon>
        <taxon>Pseudomonadota</taxon>
        <taxon>Alphaproteobacteria</taxon>
        <taxon>Maricaulales</taxon>
        <taxon>Maricaulaceae</taxon>
        <taxon>Marinicauda</taxon>
    </lineage>
</organism>
<keyword evidence="3 6" id="KW-0012">Acyltransferase</keyword>
<gene>
    <name evidence="6" type="ORF">DDZ18_06460</name>
</gene>
<dbReference type="PANTHER" id="PTHR10434">
    <property type="entry name" value="1-ACYL-SN-GLYCEROL-3-PHOSPHATE ACYLTRANSFERASE"/>
    <property type="match status" value="1"/>
</dbReference>
<keyword evidence="4" id="KW-0472">Membrane</keyword>
<dbReference type="CDD" id="cd07989">
    <property type="entry name" value="LPLAT_AGPAT-like"/>
    <property type="match status" value="1"/>
</dbReference>
<evidence type="ECO:0000256" key="3">
    <source>
        <dbReference type="ARBA" id="ARBA00023315"/>
    </source>
</evidence>
<sequence length="237" mass="26089">MIRSALFHAAYWLATVVFALVCTLLALLPGKRALGFGLWLYGSSIVALLRYVAGVRLEVRGRENLPAEPCVIAAKHQSWGDGFSMLATVEQLGFVAGDHLYKFPLIGRILDKAGAIVLSNGGGEEAKARMADGVKRLRADRRDVLIYPEGHLSAPGEKHRYRKGVFHLYAALDRPCVPVATNLGLAWDRQAFRKTPGRVTLEFLEPIPPGLDKEAFMARLEEAVETRTDALVREGLK</sequence>
<dbReference type="GO" id="GO:0006654">
    <property type="term" value="P:phosphatidic acid biosynthetic process"/>
    <property type="evidence" value="ECO:0007669"/>
    <property type="project" value="TreeGrafter"/>
</dbReference>
<evidence type="ECO:0000313" key="7">
    <source>
        <dbReference type="Proteomes" id="UP000245168"/>
    </source>
</evidence>
<dbReference type="SUPFAM" id="SSF69593">
    <property type="entry name" value="Glycerol-3-phosphate (1)-acyltransferase"/>
    <property type="match status" value="1"/>
</dbReference>
<dbReference type="PANTHER" id="PTHR10434:SF40">
    <property type="entry name" value="1-ACYL-SN-GLYCEROL-3-PHOSPHATE ACYLTRANSFERASE"/>
    <property type="match status" value="1"/>
</dbReference>
<keyword evidence="4" id="KW-1133">Transmembrane helix</keyword>
<comment type="caution">
    <text evidence="6">The sequence shown here is derived from an EMBL/GenBank/DDBJ whole genome shotgun (WGS) entry which is preliminary data.</text>
</comment>
<keyword evidence="7" id="KW-1185">Reference proteome</keyword>
<dbReference type="EMBL" id="QEXV01000003">
    <property type="protein sequence ID" value="PWE17325.1"/>
    <property type="molecule type" value="Genomic_DNA"/>
</dbReference>
<evidence type="ECO:0000256" key="1">
    <source>
        <dbReference type="ARBA" id="ARBA00005189"/>
    </source>
</evidence>